<evidence type="ECO:0000313" key="2">
    <source>
        <dbReference type="EMBL" id="QRH02185.1"/>
    </source>
</evidence>
<dbReference type="InterPro" id="IPR052966">
    <property type="entry name" value="Beta-lactamase_Reg"/>
</dbReference>
<keyword evidence="1" id="KW-1133">Transmembrane helix</keyword>
<organism evidence="2 3">
    <name type="scientific">Shewanella litorisediminis</name>
    <dbReference type="NCBI Taxonomy" id="1173586"/>
    <lineage>
        <taxon>Bacteria</taxon>
        <taxon>Pseudomonadati</taxon>
        <taxon>Pseudomonadota</taxon>
        <taxon>Gammaproteobacteria</taxon>
        <taxon>Alteromonadales</taxon>
        <taxon>Shewanellaceae</taxon>
        <taxon>Shewanella</taxon>
    </lineage>
</organism>
<gene>
    <name evidence="2" type="primary">ampE</name>
    <name evidence="2" type="ORF">JQC75_01805</name>
</gene>
<dbReference type="Pfam" id="PF17113">
    <property type="entry name" value="AmpE"/>
    <property type="match status" value="1"/>
</dbReference>
<feature type="transmembrane region" description="Helical" evidence="1">
    <location>
        <begin position="269"/>
        <end position="285"/>
    </location>
</feature>
<dbReference type="Proteomes" id="UP000596252">
    <property type="component" value="Chromosome"/>
</dbReference>
<dbReference type="PANTHER" id="PTHR38684">
    <property type="entry name" value="PROTEIN AMPE"/>
    <property type="match status" value="1"/>
</dbReference>
<dbReference type="RefSeq" id="WP_203325806.1">
    <property type="nucleotide sequence ID" value="NZ_CP069213.1"/>
</dbReference>
<feature type="transmembrane region" description="Helical" evidence="1">
    <location>
        <begin position="59"/>
        <end position="89"/>
    </location>
</feature>
<keyword evidence="3" id="KW-1185">Reference proteome</keyword>
<evidence type="ECO:0000313" key="3">
    <source>
        <dbReference type="Proteomes" id="UP000596252"/>
    </source>
</evidence>
<reference evidence="2 3" key="1">
    <citation type="journal article" date="2012" name="Antonie Van Leeuwenhoek">
        <title>Shewanella litorisediminis sp. nov., a gammaproteobacterium isolated from a tidal flat sediment.</title>
        <authorList>
            <person name="Lee M.H."/>
            <person name="Yoon J.H."/>
        </authorList>
    </citation>
    <scope>NUCLEOTIDE SEQUENCE [LARGE SCALE GENOMIC DNA]</scope>
    <source>
        <strain evidence="2 3">SMK1-12</strain>
    </source>
</reference>
<dbReference type="EMBL" id="CP069213">
    <property type="protein sequence ID" value="QRH02185.1"/>
    <property type="molecule type" value="Genomic_DNA"/>
</dbReference>
<evidence type="ECO:0000256" key="1">
    <source>
        <dbReference type="SAM" id="Phobius"/>
    </source>
</evidence>
<keyword evidence="1" id="KW-0812">Transmembrane</keyword>
<name>A0ABX7G4D8_9GAMM</name>
<accession>A0ABX7G4D8</accession>
<proteinExistence type="predicted"/>
<dbReference type="PANTHER" id="PTHR38684:SF1">
    <property type="entry name" value="PROTEIN AMPE"/>
    <property type="match status" value="1"/>
</dbReference>
<feature type="transmembrane region" description="Helical" evidence="1">
    <location>
        <begin position="149"/>
        <end position="174"/>
    </location>
</feature>
<dbReference type="NCBIfam" id="NF008219">
    <property type="entry name" value="PRK10987.1"/>
    <property type="match status" value="1"/>
</dbReference>
<sequence length="286" mass="31982">MALFSLLMAILAERLKFLPETWQFDTLISRLHRRLWKDEFVNGQASEFQVLFALLLPAILVYLALILVSGIAWGLLTLAVWVLTAMVCFSHQEQRKAFKRYIQAACRGDTQACYRHGAELDCSSCLEAVTADELGLKVGQSVAWINYRFYGAVALYLIALGPVAAVLYCSVRYYEQMQKRGNLQLPYVDALLTVLDWLPSRIFAFGYVLAGQFSSAFNRWRKLAFDLSTPARQLVTETATEAESIPQPSSAPVCLQPTLVLLGLSKRNFILLLAAVSLLTIFGVVN</sequence>
<keyword evidence="1" id="KW-0472">Membrane</keyword>
<dbReference type="InterPro" id="IPR031347">
    <property type="entry name" value="AmpE"/>
</dbReference>
<protein>
    <submittedName>
        <fullName evidence="2">Beta-lactamase regulator AmpE</fullName>
    </submittedName>
</protein>